<evidence type="ECO:0000313" key="2">
    <source>
        <dbReference type="Proteomes" id="UP000199169"/>
    </source>
</evidence>
<dbReference type="Pfam" id="PF05402">
    <property type="entry name" value="PqqD"/>
    <property type="match status" value="1"/>
</dbReference>
<dbReference type="STRING" id="1860102.ACCAA_760004"/>
<dbReference type="EMBL" id="FLQX01000156">
    <property type="protein sequence ID" value="SBT09696.1"/>
    <property type="molecule type" value="Genomic_DNA"/>
</dbReference>
<accession>A0A1A8XYC2</accession>
<sequence>METPLPGSRRLRALVLNANGYTFDTRTGRSYSVNPPGQVALLIMQDGKSRMAMIDALVELCQQPRAVVEVGVDDFLDQLTRCVS</sequence>
<protein>
    <recommendedName>
        <fullName evidence="3">PqqD family protein</fullName>
    </recommendedName>
</protein>
<dbReference type="RefSeq" id="WP_186408964.1">
    <property type="nucleotide sequence ID" value="NZ_FLQX01000156.1"/>
</dbReference>
<dbReference type="AlphaFoldDB" id="A0A1A8XYC2"/>
<proteinExistence type="predicted"/>
<reference evidence="2" key="1">
    <citation type="submission" date="2016-06" db="EMBL/GenBank/DDBJ databases">
        <authorList>
            <person name="McIlroy S.J."/>
            <person name="Karst S.M."/>
            <person name="Albertsen M."/>
        </authorList>
    </citation>
    <scope>NUCLEOTIDE SEQUENCE [LARGE SCALE GENOMIC DNA]</scope>
</reference>
<organism evidence="1 2">
    <name type="scientific">Candidatus Accumulibacter aalborgensis</name>
    <dbReference type="NCBI Taxonomy" id="1860102"/>
    <lineage>
        <taxon>Bacteria</taxon>
        <taxon>Pseudomonadati</taxon>
        <taxon>Pseudomonadota</taxon>
        <taxon>Betaproteobacteria</taxon>
        <taxon>Candidatus Accumulibacter</taxon>
    </lineage>
</organism>
<dbReference type="Proteomes" id="UP000199169">
    <property type="component" value="Unassembled WGS sequence"/>
</dbReference>
<evidence type="ECO:0008006" key="3">
    <source>
        <dbReference type="Google" id="ProtNLM"/>
    </source>
</evidence>
<evidence type="ECO:0000313" key="1">
    <source>
        <dbReference type="EMBL" id="SBT09696.1"/>
    </source>
</evidence>
<dbReference type="InterPro" id="IPR008792">
    <property type="entry name" value="PQQD"/>
</dbReference>
<name>A0A1A8XYC2_9PROT</name>
<gene>
    <name evidence="1" type="ORF">ACCAA_760004</name>
</gene>
<keyword evidence="2" id="KW-1185">Reference proteome</keyword>